<evidence type="ECO:0000313" key="1">
    <source>
        <dbReference type="EMBL" id="KAI7989598.1"/>
    </source>
</evidence>
<reference evidence="1 2" key="1">
    <citation type="journal article" date="2022" name="Plant J.">
        <title>Chromosome-level genome of Camellia lanceoleosa provides a valuable resource for understanding genome evolution and self-incompatibility.</title>
        <authorList>
            <person name="Gong W."/>
            <person name="Xiao S."/>
            <person name="Wang L."/>
            <person name="Liao Z."/>
            <person name="Chang Y."/>
            <person name="Mo W."/>
            <person name="Hu G."/>
            <person name="Li W."/>
            <person name="Zhao G."/>
            <person name="Zhu H."/>
            <person name="Hu X."/>
            <person name="Ji K."/>
            <person name="Xiang X."/>
            <person name="Song Q."/>
            <person name="Yuan D."/>
            <person name="Jin S."/>
            <person name="Zhang L."/>
        </authorList>
    </citation>
    <scope>NUCLEOTIDE SEQUENCE [LARGE SCALE GENOMIC DNA]</scope>
    <source>
        <strain evidence="1">SQ_2022a</strain>
    </source>
</reference>
<protein>
    <submittedName>
        <fullName evidence="1">Uncharacterized protein</fullName>
    </submittedName>
</protein>
<organism evidence="1 2">
    <name type="scientific">Camellia lanceoleosa</name>
    <dbReference type="NCBI Taxonomy" id="1840588"/>
    <lineage>
        <taxon>Eukaryota</taxon>
        <taxon>Viridiplantae</taxon>
        <taxon>Streptophyta</taxon>
        <taxon>Embryophyta</taxon>
        <taxon>Tracheophyta</taxon>
        <taxon>Spermatophyta</taxon>
        <taxon>Magnoliopsida</taxon>
        <taxon>eudicotyledons</taxon>
        <taxon>Gunneridae</taxon>
        <taxon>Pentapetalae</taxon>
        <taxon>asterids</taxon>
        <taxon>Ericales</taxon>
        <taxon>Theaceae</taxon>
        <taxon>Camellia</taxon>
    </lineage>
</organism>
<evidence type="ECO:0000313" key="2">
    <source>
        <dbReference type="Proteomes" id="UP001060215"/>
    </source>
</evidence>
<comment type="caution">
    <text evidence="1">The sequence shown here is derived from an EMBL/GenBank/DDBJ whole genome shotgun (WGS) entry which is preliminary data.</text>
</comment>
<accession>A0ACC0FLX5</accession>
<dbReference type="EMBL" id="CM045771">
    <property type="protein sequence ID" value="KAI7989598.1"/>
    <property type="molecule type" value="Genomic_DNA"/>
</dbReference>
<name>A0ACC0FLX5_9ERIC</name>
<proteinExistence type="predicted"/>
<gene>
    <name evidence="1" type="ORF">LOK49_LG13G01931</name>
</gene>
<dbReference type="Proteomes" id="UP001060215">
    <property type="component" value="Chromosome 14"/>
</dbReference>
<keyword evidence="2" id="KW-1185">Reference proteome</keyword>
<sequence>MEEEGENYPTEHHKLTQQRVSVCLTPGKEAFHLVTAEWWNEEVKLRIQAWRQVDASQERHYISMNPLKSMTENHQAMKGYLRIDSQSPLPNQEIPSMDLLIRNCGGAGNKKFKRTLRELVQIHKPELVVLMEPKVEFKDMGMFFNCMGFTASAHVNPIGRSGCIWMIWNPNVVNVRVVEACSQQITATISRQDFQDWVLSAVYASPNADKRDELWEQLQVLAQSMEKPWLVAGDFNDFTSQHEKRSFQGNNSQSMSQDQRRSRKFNDRLNNCKLMDLGCAGPRLTWSNNRKGWANTMEVFSERMVLDVKAQGQEMIGEGSQVQQAQTKDATRTTSVDNQCESTQERYGPWMTISKPKRQPRGPATQKKTNTPKHNRLEALTEPGAIATSHIAQTGKGKSSNGKAHSEADSNTTQDPMKGNMTLAQT</sequence>